<dbReference type="eggNOG" id="COG1192">
    <property type="taxonomic scope" value="Bacteria"/>
</dbReference>
<dbReference type="PANTHER" id="PTHR13696:SF96">
    <property type="entry name" value="COBQ_COBB_MIND_PARA NUCLEOTIDE BINDING DOMAIN-CONTAINING PROTEIN"/>
    <property type="match status" value="1"/>
</dbReference>
<dbReference type="InterPro" id="IPR050678">
    <property type="entry name" value="DNA_Partitioning_ATPase"/>
</dbReference>
<dbReference type="SUPFAM" id="SSF52540">
    <property type="entry name" value="P-loop containing nucleoside triphosphate hydrolases"/>
    <property type="match status" value="1"/>
</dbReference>
<dbReference type="PATRIC" id="fig|864564.6.peg.201"/>
<dbReference type="HOGENOM" id="CLU_037612_5_1_11"/>
<evidence type="ECO:0000313" key="3">
    <source>
        <dbReference type="Proteomes" id="UP000004946"/>
    </source>
</evidence>
<dbReference type="Proteomes" id="UP000004946">
    <property type="component" value="Chromosome"/>
</dbReference>
<dbReference type="InterPro" id="IPR027417">
    <property type="entry name" value="P-loop_NTPase"/>
</dbReference>
<proteinExistence type="predicted"/>
<dbReference type="KEGG" id="pdo:PSDT_0180"/>
<dbReference type="PIRSF" id="PIRSF009320">
    <property type="entry name" value="Nuc_binding_HP_1000"/>
    <property type="match status" value="1"/>
</dbReference>
<gene>
    <name evidence="2" type="ORF">HMPREF0620_1500</name>
</gene>
<dbReference type="CDD" id="cd02042">
    <property type="entry name" value="ParAB_family"/>
    <property type="match status" value="1"/>
</dbReference>
<dbReference type="PANTHER" id="PTHR13696">
    <property type="entry name" value="P-LOOP CONTAINING NUCLEOSIDE TRIPHOSPHATE HYDROLASE"/>
    <property type="match status" value="1"/>
</dbReference>
<keyword evidence="3" id="KW-1185">Reference proteome</keyword>
<dbReference type="AlphaFoldDB" id="E6K227"/>
<feature type="domain" description="CobQ/CobB/MinD/ParA nucleotide binding" evidence="1">
    <location>
        <begin position="3"/>
        <end position="168"/>
    </location>
</feature>
<organism evidence="2 3">
    <name type="scientific">Parascardovia denticolens DSM 10105 = JCM 12538</name>
    <dbReference type="NCBI Taxonomy" id="864564"/>
    <lineage>
        <taxon>Bacteria</taxon>
        <taxon>Bacillati</taxon>
        <taxon>Actinomycetota</taxon>
        <taxon>Actinomycetes</taxon>
        <taxon>Bifidobacteriales</taxon>
        <taxon>Bifidobacteriaceae</taxon>
        <taxon>Parascardovia</taxon>
    </lineage>
</organism>
<sequence>MRITIANAKGGVGKTTSAIYLAQAASLRGHRAVVLDADPQGSASQWADLAAQENQPLDFNVLPANPATLKRPRKTDRIEIVDAAPTGTALAVAMETADFTIIPCSDSPLDVQQAWATLETAKTPAAILLIRVEQGTKALKAVTDAFQQWTTPIFDAQIRKRQDIKTSMGHKPVKLWEYAQAWQEISQTITGEQS</sequence>
<dbReference type="EMBL" id="AEON01000002">
    <property type="protein sequence ID" value="EFT82815.1"/>
    <property type="molecule type" value="Genomic_DNA"/>
</dbReference>
<dbReference type="InterPro" id="IPR002586">
    <property type="entry name" value="CobQ/CobB/MinD/ParA_Nub-bd_dom"/>
</dbReference>
<name>E6K227_PARDN</name>
<evidence type="ECO:0000259" key="1">
    <source>
        <dbReference type="Pfam" id="PF01656"/>
    </source>
</evidence>
<comment type="caution">
    <text evidence="2">The sequence shown here is derived from an EMBL/GenBank/DDBJ whole genome shotgun (WGS) entry which is preliminary data.</text>
</comment>
<accession>E6K227</accession>
<evidence type="ECO:0000313" key="2">
    <source>
        <dbReference type="EMBL" id="EFT82815.1"/>
    </source>
</evidence>
<dbReference type="Pfam" id="PF01656">
    <property type="entry name" value="CbiA"/>
    <property type="match status" value="1"/>
</dbReference>
<protein>
    <recommendedName>
        <fullName evidence="1">CobQ/CobB/MinD/ParA nucleotide binding domain-containing protein</fullName>
    </recommendedName>
</protein>
<dbReference type="RefSeq" id="WP_006289529.1">
    <property type="nucleotide sequence ID" value="NZ_AP012333.1"/>
</dbReference>
<dbReference type="Gene3D" id="3.40.50.300">
    <property type="entry name" value="P-loop containing nucleotide triphosphate hydrolases"/>
    <property type="match status" value="1"/>
</dbReference>
<reference evidence="2 3" key="1">
    <citation type="submission" date="2010-12" db="EMBL/GenBank/DDBJ databases">
        <authorList>
            <person name="Muzny D."/>
            <person name="Qin X."/>
            <person name="Buhay C."/>
            <person name="Dugan-Rocha S."/>
            <person name="Ding Y."/>
            <person name="Chen G."/>
            <person name="Hawes A."/>
            <person name="Holder M."/>
            <person name="Jhangiani S."/>
            <person name="Johnson A."/>
            <person name="Khan Z."/>
            <person name="Li Z."/>
            <person name="Liu W."/>
            <person name="Liu X."/>
            <person name="Perez L."/>
            <person name="Shen H."/>
            <person name="Wang Q."/>
            <person name="Watt J."/>
            <person name="Xi L."/>
            <person name="Xin Y."/>
            <person name="Zhou J."/>
            <person name="Deng J."/>
            <person name="Jiang H."/>
            <person name="Liu Y."/>
            <person name="Qu J."/>
            <person name="Song X.-Z."/>
            <person name="Zhang L."/>
            <person name="Villasana D."/>
            <person name="Johnson A."/>
            <person name="Liu J."/>
            <person name="Liyanage D."/>
            <person name="Lorensuhewa L."/>
            <person name="Robinson T."/>
            <person name="Song A."/>
            <person name="Song B.-B."/>
            <person name="Dinh H."/>
            <person name="Thornton R."/>
            <person name="Coyle M."/>
            <person name="Francisco L."/>
            <person name="Jackson L."/>
            <person name="Javaid M."/>
            <person name="Korchina V."/>
            <person name="Kovar C."/>
            <person name="Mata R."/>
            <person name="Mathew T."/>
            <person name="Ngo R."/>
            <person name="Nguyen L."/>
            <person name="Nguyen N."/>
            <person name="Okwuonu G."/>
            <person name="Ongeri F."/>
            <person name="Pham C."/>
            <person name="Simmons D."/>
            <person name="Wilczek-Boney K."/>
            <person name="Hale W."/>
            <person name="Jakkamsetti A."/>
            <person name="Pham P."/>
            <person name="Ruth R."/>
            <person name="San Lucas F."/>
            <person name="Warren J."/>
            <person name="Zhang J."/>
            <person name="Zhao Z."/>
            <person name="Zhou C."/>
            <person name="Zhu D."/>
            <person name="Lee S."/>
            <person name="Bess C."/>
            <person name="Blankenburg K."/>
            <person name="Forbes L."/>
            <person name="Fu Q."/>
            <person name="Gubbala S."/>
            <person name="Hirani K."/>
            <person name="Jayaseelan J.C."/>
            <person name="Lara F."/>
            <person name="Munidasa M."/>
            <person name="Palculict T."/>
            <person name="Patil S."/>
            <person name="Pu L.-L."/>
            <person name="Saada N."/>
            <person name="Tang L."/>
            <person name="Weissenberger G."/>
            <person name="Zhu Y."/>
            <person name="Hemphill L."/>
            <person name="Shang Y."/>
            <person name="Youmans B."/>
            <person name="Ayvaz T."/>
            <person name="Ross M."/>
            <person name="Santibanez J."/>
            <person name="Aqrawi P."/>
            <person name="Gross S."/>
            <person name="Joshi V."/>
            <person name="Fowler G."/>
            <person name="Nazareth L."/>
            <person name="Reid J."/>
            <person name="Worley K."/>
            <person name="Petrosino J."/>
            <person name="Highlander S."/>
            <person name="Gibbs R."/>
        </authorList>
    </citation>
    <scope>NUCLEOTIDE SEQUENCE [LARGE SCALE GENOMIC DNA]</scope>
    <source>
        <strain evidence="2 3">DSM 10105</strain>
    </source>
</reference>